<evidence type="ECO:0000313" key="6">
    <source>
        <dbReference type="EMBL" id="KRM35127.1"/>
    </source>
</evidence>
<organism evidence="6 7">
    <name type="scientific">Agrilactobacillus composti DSM 18527 = JCM 14202</name>
    <dbReference type="NCBI Taxonomy" id="1423734"/>
    <lineage>
        <taxon>Bacteria</taxon>
        <taxon>Bacillati</taxon>
        <taxon>Bacillota</taxon>
        <taxon>Bacilli</taxon>
        <taxon>Lactobacillales</taxon>
        <taxon>Lactobacillaceae</taxon>
        <taxon>Agrilactobacillus</taxon>
    </lineage>
</organism>
<dbReference type="eggNOG" id="ENOG5030218">
    <property type="taxonomic scope" value="Bacteria"/>
</dbReference>
<dbReference type="AlphaFoldDB" id="A0A0R1XY75"/>
<gene>
    <name evidence="6" type="ORF">FC83_GL001254</name>
</gene>
<evidence type="ECO:0000313" key="7">
    <source>
        <dbReference type="Proteomes" id="UP000051236"/>
    </source>
</evidence>
<dbReference type="InterPro" id="IPR001818">
    <property type="entry name" value="Pept_M10_metallopeptidase"/>
</dbReference>
<dbReference type="SUPFAM" id="SSF55486">
    <property type="entry name" value="Metalloproteases ('zincins'), catalytic domain"/>
    <property type="match status" value="1"/>
</dbReference>
<dbReference type="GO" id="GO:0008270">
    <property type="term" value="F:zinc ion binding"/>
    <property type="evidence" value="ECO:0007669"/>
    <property type="project" value="InterPro"/>
</dbReference>
<dbReference type="GO" id="GO:0004222">
    <property type="term" value="F:metalloendopeptidase activity"/>
    <property type="evidence" value="ECO:0007669"/>
    <property type="project" value="InterPro"/>
</dbReference>
<sequence>MKLLASLVVIGLMAVSIPRLYHKYTDYMQQQKIFSQVQKAENQVTNKAAPSGWQSLNSWWLVGQNGTLTYNAAHLNAHDQQLVNDAAYWWNQLAGQKIIVPQTNLQATADVYLAYVNDPYLSFSGLTGTNHVLLLNQASYKQAENSNDTLNVLIHELGHALGLAHAPQSYNDVMSPSQIVTGVAKQPSTYDREALRASFDRMASALHQNMNPDSYMQVAAQTPYPDLNRIDDMVYNARDGLASSLASTISNVGNKATTQTQKDLVATAKTNLKAIQNNQDATDTQVMQARSSLKQLVESFQLQAYYPLAYPEAHTNVDSDKIQDFFEEIQKHS</sequence>
<evidence type="ECO:0000256" key="3">
    <source>
        <dbReference type="ARBA" id="ARBA00022801"/>
    </source>
</evidence>
<accession>A0A0R1XY75</accession>
<dbReference type="EMBL" id="AZGA01000016">
    <property type="protein sequence ID" value="KRM35127.1"/>
    <property type="molecule type" value="Genomic_DNA"/>
</dbReference>
<reference evidence="6 7" key="1">
    <citation type="journal article" date="2015" name="Genome Announc.">
        <title>Expanding the biotechnology potential of lactobacilli through comparative genomics of 213 strains and associated genera.</title>
        <authorList>
            <person name="Sun Z."/>
            <person name="Harris H.M."/>
            <person name="McCann A."/>
            <person name="Guo C."/>
            <person name="Argimon S."/>
            <person name="Zhang W."/>
            <person name="Yang X."/>
            <person name="Jeffery I.B."/>
            <person name="Cooney J.C."/>
            <person name="Kagawa T.F."/>
            <person name="Liu W."/>
            <person name="Song Y."/>
            <person name="Salvetti E."/>
            <person name="Wrobel A."/>
            <person name="Rasinkangas P."/>
            <person name="Parkhill J."/>
            <person name="Rea M.C."/>
            <person name="O'Sullivan O."/>
            <person name="Ritari J."/>
            <person name="Douillard F.P."/>
            <person name="Paul Ross R."/>
            <person name="Yang R."/>
            <person name="Briner A.E."/>
            <person name="Felis G.E."/>
            <person name="de Vos W.M."/>
            <person name="Barrangou R."/>
            <person name="Klaenhammer T.R."/>
            <person name="Caufield P.W."/>
            <person name="Cui Y."/>
            <person name="Zhang H."/>
            <person name="O'Toole P.W."/>
        </authorList>
    </citation>
    <scope>NUCLEOTIDE SEQUENCE [LARGE SCALE GENOMIC DNA]</scope>
    <source>
        <strain evidence="6 7">DSM 18527</strain>
    </source>
</reference>
<dbReference type="SMART" id="SM00235">
    <property type="entry name" value="ZnMc"/>
    <property type="match status" value="1"/>
</dbReference>
<dbReference type="Gene3D" id="3.40.390.10">
    <property type="entry name" value="Collagenase (Catalytic Domain)"/>
    <property type="match status" value="1"/>
</dbReference>
<dbReference type="GO" id="GO:0006508">
    <property type="term" value="P:proteolysis"/>
    <property type="evidence" value="ECO:0007669"/>
    <property type="project" value="UniProtKB-KW"/>
</dbReference>
<dbReference type="InterPro" id="IPR024079">
    <property type="entry name" value="MetalloPept_cat_dom_sf"/>
</dbReference>
<dbReference type="Proteomes" id="UP000051236">
    <property type="component" value="Unassembled WGS sequence"/>
</dbReference>
<keyword evidence="1" id="KW-0645">Protease</keyword>
<dbReference type="InterPro" id="IPR006026">
    <property type="entry name" value="Peptidase_Metallo"/>
</dbReference>
<keyword evidence="7" id="KW-1185">Reference proteome</keyword>
<dbReference type="PATRIC" id="fig|1423734.3.peg.1267"/>
<evidence type="ECO:0000256" key="1">
    <source>
        <dbReference type="ARBA" id="ARBA00022670"/>
    </source>
</evidence>
<protein>
    <recommendedName>
        <fullName evidence="5">Peptidase metallopeptidase domain-containing protein</fullName>
    </recommendedName>
</protein>
<evidence type="ECO:0000256" key="2">
    <source>
        <dbReference type="ARBA" id="ARBA00022723"/>
    </source>
</evidence>
<keyword evidence="4" id="KW-0862">Zinc</keyword>
<dbReference type="STRING" id="1423734.FC83_GL001254"/>
<name>A0A0R1XY75_9LACO</name>
<feature type="domain" description="Peptidase metallopeptidase" evidence="5">
    <location>
        <begin position="56"/>
        <end position="198"/>
    </location>
</feature>
<dbReference type="GO" id="GO:0031012">
    <property type="term" value="C:extracellular matrix"/>
    <property type="evidence" value="ECO:0007669"/>
    <property type="project" value="InterPro"/>
</dbReference>
<comment type="caution">
    <text evidence="6">The sequence shown here is derived from an EMBL/GenBank/DDBJ whole genome shotgun (WGS) entry which is preliminary data.</text>
</comment>
<proteinExistence type="predicted"/>
<keyword evidence="2" id="KW-0479">Metal-binding</keyword>
<evidence type="ECO:0000259" key="5">
    <source>
        <dbReference type="SMART" id="SM00235"/>
    </source>
</evidence>
<dbReference type="Pfam" id="PF00413">
    <property type="entry name" value="Peptidase_M10"/>
    <property type="match status" value="1"/>
</dbReference>
<evidence type="ECO:0000256" key="4">
    <source>
        <dbReference type="ARBA" id="ARBA00022833"/>
    </source>
</evidence>
<keyword evidence="3" id="KW-0378">Hydrolase</keyword>